<dbReference type="EMBL" id="CP047593">
    <property type="protein sequence ID" value="QHI70288.1"/>
    <property type="molecule type" value="Genomic_DNA"/>
</dbReference>
<gene>
    <name evidence="1" type="ORF">GT409_12835</name>
</gene>
<dbReference type="AlphaFoldDB" id="A0A6P1MDZ2"/>
<reference evidence="1 2" key="1">
    <citation type="submission" date="2020-01" db="EMBL/GenBank/DDBJ databases">
        <title>Ponticoccus aerotolerans gen. nov., sp. nov., an anaerobic bacterium and proposal of Ponticoccusceae fam. nov., Ponticoccusles ord. nov. and Ponticoccuse classis nov. in the phylum Kiritimatiellaeota.</title>
        <authorList>
            <person name="Zhou L.Y."/>
            <person name="Du Z.J."/>
        </authorList>
    </citation>
    <scope>NUCLEOTIDE SEQUENCE [LARGE SCALE GENOMIC DNA]</scope>
    <source>
        <strain evidence="1 2">S-5007</strain>
    </source>
</reference>
<accession>A0A6P1MDZ2</accession>
<protein>
    <submittedName>
        <fullName evidence="1">Uncharacterized protein</fullName>
    </submittedName>
</protein>
<name>A0A6P1MDZ2_9BACT</name>
<evidence type="ECO:0000313" key="1">
    <source>
        <dbReference type="EMBL" id="QHI70288.1"/>
    </source>
</evidence>
<sequence>MQKISCESKQEYIEVQRRRYCRAAKAYKTRLLDEVCEVCGYDRKYAIKLLGRSKQPSKKKRGRKSEYDDPELTKALKRLWLKSGQMCSKR</sequence>
<dbReference type="Proteomes" id="UP000464954">
    <property type="component" value="Chromosome"/>
</dbReference>
<evidence type="ECO:0000313" key="2">
    <source>
        <dbReference type="Proteomes" id="UP000464954"/>
    </source>
</evidence>
<dbReference type="RefSeq" id="WP_160629465.1">
    <property type="nucleotide sequence ID" value="NZ_CP047593.1"/>
</dbReference>
<dbReference type="KEGG" id="taer:GT409_12835"/>
<organism evidence="1 2">
    <name type="scientific">Tichowtungia aerotolerans</name>
    <dbReference type="NCBI Taxonomy" id="2697043"/>
    <lineage>
        <taxon>Bacteria</taxon>
        <taxon>Pseudomonadati</taxon>
        <taxon>Kiritimatiellota</taxon>
        <taxon>Tichowtungiia</taxon>
        <taxon>Tichowtungiales</taxon>
        <taxon>Tichowtungiaceae</taxon>
        <taxon>Tichowtungia</taxon>
    </lineage>
</organism>
<keyword evidence="2" id="KW-1185">Reference proteome</keyword>
<proteinExistence type="predicted"/>